<accession>A0A9X2GHZ5</accession>
<sequence>MTPFVESMAGVTFHHEIAAHQRNGEHVPLIEADA</sequence>
<dbReference type="AlphaFoldDB" id="A0A9X2GHZ5"/>
<proteinExistence type="predicted"/>
<evidence type="ECO:0000313" key="1">
    <source>
        <dbReference type="EMBL" id="MCP2358155.1"/>
    </source>
</evidence>
<name>A0A9X2GHZ5_9ACTN</name>
<keyword evidence="2" id="KW-1185">Reference proteome</keyword>
<dbReference type="Proteomes" id="UP001139648">
    <property type="component" value="Unassembled WGS sequence"/>
</dbReference>
<protein>
    <submittedName>
        <fullName evidence="1">Uncharacterized protein</fullName>
    </submittedName>
</protein>
<evidence type="ECO:0000313" key="2">
    <source>
        <dbReference type="Proteomes" id="UP001139648"/>
    </source>
</evidence>
<dbReference type="EMBL" id="JAMZEB010000002">
    <property type="protein sequence ID" value="MCP2358155.1"/>
    <property type="molecule type" value="Genomic_DNA"/>
</dbReference>
<reference evidence="1" key="1">
    <citation type="submission" date="2022-06" db="EMBL/GenBank/DDBJ databases">
        <title>Sequencing the genomes of 1000 actinobacteria strains.</title>
        <authorList>
            <person name="Klenk H.-P."/>
        </authorList>
    </citation>
    <scope>NUCLEOTIDE SEQUENCE</scope>
    <source>
        <strain evidence="1">DSM 46694</strain>
    </source>
</reference>
<organism evidence="1 2">
    <name type="scientific">Nonomuraea thailandensis</name>
    <dbReference type="NCBI Taxonomy" id="1188745"/>
    <lineage>
        <taxon>Bacteria</taxon>
        <taxon>Bacillati</taxon>
        <taxon>Actinomycetota</taxon>
        <taxon>Actinomycetes</taxon>
        <taxon>Streptosporangiales</taxon>
        <taxon>Streptosporangiaceae</taxon>
        <taxon>Nonomuraea</taxon>
    </lineage>
</organism>
<gene>
    <name evidence="1" type="ORF">HD597_005175</name>
</gene>
<comment type="caution">
    <text evidence="1">The sequence shown here is derived from an EMBL/GenBank/DDBJ whole genome shotgun (WGS) entry which is preliminary data.</text>
</comment>